<keyword evidence="1" id="KW-0472">Membrane</keyword>
<accession>A0A4U8YXV5</accession>
<protein>
    <submittedName>
        <fullName evidence="2">Uncharacterized protein</fullName>
    </submittedName>
</protein>
<keyword evidence="1" id="KW-0812">Transmembrane</keyword>
<feature type="transmembrane region" description="Helical" evidence="1">
    <location>
        <begin position="35"/>
        <end position="56"/>
    </location>
</feature>
<gene>
    <name evidence="2" type="ORF">MTUNDRAET4_1909</name>
</gene>
<proteinExistence type="predicted"/>
<name>A0A4U8YXV5_METTU</name>
<reference evidence="2 3" key="1">
    <citation type="submission" date="2019-03" db="EMBL/GenBank/DDBJ databases">
        <authorList>
            <person name="Kox A.R. M."/>
        </authorList>
    </citation>
    <scope>NUCLEOTIDE SEQUENCE [LARGE SCALE GENOMIC DNA]</scope>
    <source>
        <strain evidence="2">MTUNDRAET4 annotated genome</strain>
    </source>
</reference>
<dbReference type="RefSeq" id="WP_134488912.1">
    <property type="nucleotide sequence ID" value="NZ_CP139089.1"/>
</dbReference>
<dbReference type="KEGG" id="mtun:MTUNDRAET4_1909"/>
<organism evidence="2 3">
    <name type="scientific">Methylocella tundrae</name>
    <dbReference type="NCBI Taxonomy" id="227605"/>
    <lineage>
        <taxon>Bacteria</taxon>
        <taxon>Pseudomonadati</taxon>
        <taxon>Pseudomonadota</taxon>
        <taxon>Alphaproteobacteria</taxon>
        <taxon>Hyphomicrobiales</taxon>
        <taxon>Beijerinckiaceae</taxon>
        <taxon>Methylocella</taxon>
    </lineage>
</organism>
<evidence type="ECO:0000313" key="3">
    <source>
        <dbReference type="Proteomes" id="UP000294360"/>
    </source>
</evidence>
<feature type="transmembrane region" description="Helical" evidence="1">
    <location>
        <begin position="5"/>
        <end position="23"/>
    </location>
</feature>
<keyword evidence="1" id="KW-1133">Transmembrane helix</keyword>
<dbReference type="Proteomes" id="UP000294360">
    <property type="component" value="Chromosome"/>
</dbReference>
<evidence type="ECO:0000313" key="2">
    <source>
        <dbReference type="EMBL" id="VFU08802.1"/>
    </source>
</evidence>
<dbReference type="EMBL" id="LR536450">
    <property type="protein sequence ID" value="VFU08802.1"/>
    <property type="molecule type" value="Genomic_DNA"/>
</dbReference>
<dbReference type="AlphaFoldDB" id="A0A4U8YXV5"/>
<sequence length="81" mass="9869">MKTFWVIFAWIVFGIVAIIYQQGNWNAPANELFQIWFWVGVFASPWIGLILVFKFYKMFWGGLTRYTSREWHRGYYMDDEL</sequence>
<evidence type="ECO:0000256" key="1">
    <source>
        <dbReference type="SAM" id="Phobius"/>
    </source>
</evidence>